<dbReference type="EMBL" id="SRMA01027109">
    <property type="protein sequence ID" value="TRY59691.1"/>
    <property type="molecule type" value="Genomic_DNA"/>
</dbReference>
<reference evidence="1 2" key="1">
    <citation type="journal article" date="2019" name="Sci. Data">
        <title>Hybrid genome assembly and annotation of Danionella translucida.</title>
        <authorList>
            <person name="Kadobianskyi M."/>
            <person name="Schulze L."/>
            <person name="Schuelke M."/>
            <person name="Judkewitz B."/>
        </authorList>
    </citation>
    <scope>NUCLEOTIDE SEQUENCE [LARGE SCALE GENOMIC DNA]</scope>
    <source>
        <strain evidence="1 2">Bolton</strain>
    </source>
</reference>
<evidence type="ECO:0000313" key="2">
    <source>
        <dbReference type="Proteomes" id="UP000316079"/>
    </source>
</evidence>
<gene>
    <name evidence="1" type="ORF">DNTS_027417</name>
</gene>
<comment type="caution">
    <text evidence="1">The sequence shown here is derived from an EMBL/GenBank/DDBJ whole genome shotgun (WGS) entry which is preliminary data.</text>
</comment>
<proteinExistence type="predicted"/>
<accession>A0A553N2N0</accession>
<evidence type="ECO:0000313" key="1">
    <source>
        <dbReference type="EMBL" id="TRY59691.1"/>
    </source>
</evidence>
<organism evidence="1 2">
    <name type="scientific">Danionella cerebrum</name>
    <dbReference type="NCBI Taxonomy" id="2873325"/>
    <lineage>
        <taxon>Eukaryota</taxon>
        <taxon>Metazoa</taxon>
        <taxon>Chordata</taxon>
        <taxon>Craniata</taxon>
        <taxon>Vertebrata</taxon>
        <taxon>Euteleostomi</taxon>
        <taxon>Actinopterygii</taxon>
        <taxon>Neopterygii</taxon>
        <taxon>Teleostei</taxon>
        <taxon>Ostariophysi</taxon>
        <taxon>Cypriniformes</taxon>
        <taxon>Danionidae</taxon>
        <taxon>Danioninae</taxon>
        <taxon>Danionella</taxon>
    </lineage>
</organism>
<sequence>MEDGFSSYSSLYDTSSLLQFCNGKPLTCFLPHLHLMISIPSSSLEELGHCCQRNVPGNGFSPLIGCSLSHRWTHVLQD</sequence>
<dbReference type="AlphaFoldDB" id="A0A553N2N0"/>
<keyword evidence="2" id="KW-1185">Reference proteome</keyword>
<name>A0A553N2N0_9TELE</name>
<dbReference type="OrthoDB" id="47802at2759"/>
<dbReference type="Proteomes" id="UP000316079">
    <property type="component" value="Unassembled WGS sequence"/>
</dbReference>
<protein>
    <submittedName>
        <fullName evidence="1">Uncharacterized protein</fullName>
    </submittedName>
</protein>